<dbReference type="EMBL" id="MEUF01000023">
    <property type="protein sequence ID" value="OGC35631.1"/>
    <property type="molecule type" value="Genomic_DNA"/>
</dbReference>
<comment type="similarity">
    <text evidence="2">Belongs to the binding-protein-dependent transport system permease family. FecCD subfamily.</text>
</comment>
<dbReference type="Gene3D" id="1.10.3470.10">
    <property type="entry name" value="ABC transporter involved in vitamin B12 uptake, BtuC"/>
    <property type="match status" value="1"/>
</dbReference>
<feature type="transmembrane region" description="Helical" evidence="8">
    <location>
        <begin position="303"/>
        <end position="321"/>
    </location>
</feature>
<dbReference type="Proteomes" id="UP000178951">
    <property type="component" value="Unassembled WGS sequence"/>
</dbReference>
<evidence type="ECO:0000256" key="1">
    <source>
        <dbReference type="ARBA" id="ARBA00004651"/>
    </source>
</evidence>
<dbReference type="GO" id="GO:0005886">
    <property type="term" value="C:plasma membrane"/>
    <property type="evidence" value="ECO:0007669"/>
    <property type="project" value="UniProtKB-SubCell"/>
</dbReference>
<keyword evidence="6 8" id="KW-1133">Transmembrane helix</keyword>
<dbReference type="AlphaFoldDB" id="A0A1F4TSG0"/>
<dbReference type="PANTHER" id="PTHR30472:SF25">
    <property type="entry name" value="ABC TRANSPORTER PERMEASE PROTEIN MJ0876-RELATED"/>
    <property type="match status" value="1"/>
</dbReference>
<proteinExistence type="inferred from homology"/>
<dbReference type="Pfam" id="PF01032">
    <property type="entry name" value="FecCD"/>
    <property type="match status" value="1"/>
</dbReference>
<dbReference type="InterPro" id="IPR000522">
    <property type="entry name" value="ABC_transptr_permease_BtuC"/>
</dbReference>
<protein>
    <recommendedName>
        <fullName evidence="11">Iron ABC transporter</fullName>
    </recommendedName>
</protein>
<evidence type="ECO:0000256" key="2">
    <source>
        <dbReference type="ARBA" id="ARBA00007935"/>
    </source>
</evidence>
<accession>A0A1F4TSG0</accession>
<feature type="transmembrane region" description="Helical" evidence="8">
    <location>
        <begin position="243"/>
        <end position="262"/>
    </location>
</feature>
<organism evidence="9 10">
    <name type="scientific">candidate division WOR-1 bacterium RIFOXYB2_FULL_48_7</name>
    <dbReference type="NCBI Taxonomy" id="1802583"/>
    <lineage>
        <taxon>Bacteria</taxon>
        <taxon>Bacillati</taxon>
        <taxon>Saganbacteria</taxon>
    </lineage>
</organism>
<dbReference type="PANTHER" id="PTHR30472">
    <property type="entry name" value="FERRIC ENTEROBACTIN TRANSPORT SYSTEM PERMEASE PROTEIN"/>
    <property type="match status" value="1"/>
</dbReference>
<feature type="transmembrane region" description="Helical" evidence="8">
    <location>
        <begin position="114"/>
        <end position="132"/>
    </location>
</feature>
<evidence type="ECO:0000313" key="10">
    <source>
        <dbReference type="Proteomes" id="UP000178951"/>
    </source>
</evidence>
<feature type="transmembrane region" description="Helical" evidence="8">
    <location>
        <begin position="185"/>
        <end position="206"/>
    </location>
</feature>
<comment type="subcellular location">
    <subcellularLocation>
        <location evidence="1">Cell membrane</location>
        <topology evidence="1">Multi-pass membrane protein</topology>
    </subcellularLocation>
</comment>
<feature type="transmembrane region" description="Helical" evidence="8">
    <location>
        <begin position="274"/>
        <end position="297"/>
    </location>
</feature>
<keyword evidence="4" id="KW-1003">Cell membrane</keyword>
<evidence type="ECO:0008006" key="11">
    <source>
        <dbReference type="Google" id="ProtNLM"/>
    </source>
</evidence>
<keyword evidence="3" id="KW-0813">Transport</keyword>
<reference evidence="9 10" key="1">
    <citation type="journal article" date="2016" name="Nat. Commun.">
        <title>Thousands of microbial genomes shed light on interconnected biogeochemical processes in an aquifer system.</title>
        <authorList>
            <person name="Anantharaman K."/>
            <person name="Brown C.T."/>
            <person name="Hug L.A."/>
            <person name="Sharon I."/>
            <person name="Castelle C.J."/>
            <person name="Probst A.J."/>
            <person name="Thomas B.C."/>
            <person name="Singh A."/>
            <person name="Wilkins M.J."/>
            <person name="Karaoz U."/>
            <person name="Brodie E.L."/>
            <person name="Williams K.H."/>
            <person name="Hubbard S.S."/>
            <person name="Banfield J.F."/>
        </authorList>
    </citation>
    <scope>NUCLEOTIDE SEQUENCE [LARGE SCALE GENOMIC DNA]</scope>
</reference>
<name>A0A1F4TSG0_UNCSA</name>
<dbReference type="InterPro" id="IPR037294">
    <property type="entry name" value="ABC_BtuC-like"/>
</dbReference>
<evidence type="ECO:0000256" key="3">
    <source>
        <dbReference type="ARBA" id="ARBA00022448"/>
    </source>
</evidence>
<feature type="transmembrane region" description="Helical" evidence="8">
    <location>
        <begin position="144"/>
        <end position="165"/>
    </location>
</feature>
<comment type="caution">
    <text evidence="9">The sequence shown here is derived from an EMBL/GenBank/DDBJ whole genome shotgun (WGS) entry which is preliminary data.</text>
</comment>
<dbReference type="GO" id="GO:0022857">
    <property type="term" value="F:transmembrane transporter activity"/>
    <property type="evidence" value="ECO:0007669"/>
    <property type="project" value="InterPro"/>
</dbReference>
<feature type="transmembrane region" description="Helical" evidence="8">
    <location>
        <begin position="55"/>
        <end position="72"/>
    </location>
</feature>
<keyword evidence="7 8" id="KW-0472">Membrane</keyword>
<evidence type="ECO:0000256" key="7">
    <source>
        <dbReference type="ARBA" id="ARBA00023136"/>
    </source>
</evidence>
<feature type="transmembrane region" description="Helical" evidence="8">
    <location>
        <begin position="218"/>
        <end position="237"/>
    </location>
</feature>
<keyword evidence="5 8" id="KW-0812">Transmembrane</keyword>
<evidence type="ECO:0000256" key="8">
    <source>
        <dbReference type="SAM" id="Phobius"/>
    </source>
</evidence>
<dbReference type="CDD" id="cd06550">
    <property type="entry name" value="TM_ABC_iron-siderophores_like"/>
    <property type="match status" value="1"/>
</dbReference>
<evidence type="ECO:0000256" key="5">
    <source>
        <dbReference type="ARBA" id="ARBA00022692"/>
    </source>
</evidence>
<dbReference type="FunFam" id="1.10.3470.10:FF:000001">
    <property type="entry name" value="Vitamin B12 ABC transporter permease BtuC"/>
    <property type="match status" value="1"/>
</dbReference>
<evidence type="ECO:0000256" key="6">
    <source>
        <dbReference type="ARBA" id="ARBA00022989"/>
    </source>
</evidence>
<evidence type="ECO:0000256" key="4">
    <source>
        <dbReference type="ARBA" id="ARBA00022475"/>
    </source>
</evidence>
<dbReference type="STRING" id="1802583.A2311_03515"/>
<dbReference type="SUPFAM" id="SSF81345">
    <property type="entry name" value="ABC transporter involved in vitamin B12 uptake, BtuC"/>
    <property type="match status" value="1"/>
</dbReference>
<sequence>MSWRLRKLRGLYVKTRLILILSLCLLLAIGLALFIGATSLSFNHPAFLQVRLPRVLLSALVGLLLAISGVILQGVLRNPLADPYILGISAGGGVGAALSMVLGAQFVVFGISSIPLSAFFFSLTAVYVVYRLSQVAGRTSPETLILAGVALSAFCSAILALIIKISGNLEAVYFWLLGSLSSANWVNVITTLPYALAGIIIAYYFSKELNALLLGEEMAATLGVEIEKVQLVLIGTASLMTAAAVSVSGLIGFVGLIIPHWIRLMVGPNHRYLIPLSALSGMLLMVVADMLARVILAPLAMEIPVGVVMALFGAPFFLYLLRRRRLEGK</sequence>
<gene>
    <name evidence="9" type="ORF">A2311_03515</name>
</gene>
<feature type="transmembrane region" description="Helical" evidence="8">
    <location>
        <begin position="84"/>
        <end position="108"/>
    </location>
</feature>
<evidence type="ECO:0000313" key="9">
    <source>
        <dbReference type="EMBL" id="OGC35631.1"/>
    </source>
</evidence>